<dbReference type="InterPro" id="IPR013057">
    <property type="entry name" value="AA_transpt_TM"/>
</dbReference>
<keyword evidence="4" id="KW-0029">Amino-acid transport</keyword>
<organism evidence="10">
    <name type="scientific">Zea mays</name>
    <name type="common">Maize</name>
    <dbReference type="NCBI Taxonomy" id="4577"/>
    <lineage>
        <taxon>Eukaryota</taxon>
        <taxon>Viridiplantae</taxon>
        <taxon>Streptophyta</taxon>
        <taxon>Embryophyta</taxon>
        <taxon>Tracheophyta</taxon>
        <taxon>Spermatophyta</taxon>
        <taxon>Magnoliopsida</taxon>
        <taxon>Liliopsida</taxon>
        <taxon>Poales</taxon>
        <taxon>Poaceae</taxon>
        <taxon>PACMAD clade</taxon>
        <taxon>Panicoideae</taxon>
        <taxon>Andropogonodae</taxon>
        <taxon>Andropogoneae</taxon>
        <taxon>Tripsacinae</taxon>
        <taxon>Zea</taxon>
    </lineage>
</organism>
<comment type="subcellular location">
    <subcellularLocation>
        <location evidence="1">Membrane</location>
    </subcellularLocation>
</comment>
<gene>
    <name evidence="10" type="primary">AVT1_3</name>
    <name evidence="10" type="ORF">Zm00014a_041373</name>
</gene>
<sequence>MRNSVSERSFLIESDDDDDAAVEDGKRRGLGGGGGDDDDGSDSSSPCDSPRVVAARCSQPSSYTQQWPQSYRQSIDMYSSVHSPNLSFLGTPSLSRLSNSFLTNSFRGKPPEIISSLIKPLLPTSIASASDDQQQQQHEDVRKSSHYLPPSRKASSLQRIPEDQRPMVGGHEVGPYRQCSYTQGVMNGVNVLCGVGILSTPYAVKQGGWLGLVILAVLGALAWYTGILLRRCLDSKDGLETYPDIGHAAFGTAGRIIISANNTVYGTICKYRACCIEYLILESDNLSKLFPNAHLTMGNLTLDSHMLFAILTALVVMPTTWLRDLSCLSFISVESEGTALNLPGIPIAIGLYGYCYSGHGVFPNIYSSLKKSNQFPAVLFTCIALSTVLFAAAAIMGYIMFGESTESQFTLNLPPNLVASKIAVWTTVTNPITKYPWTSTSAFCVHLFPYLTSNIT</sequence>
<feature type="transmembrane region" description="Helical" evidence="8">
    <location>
        <begin position="209"/>
        <end position="229"/>
    </location>
</feature>
<proteinExistence type="predicted"/>
<dbReference type="ExpressionAtlas" id="A0A3L6G420">
    <property type="expression patterns" value="baseline and differential"/>
</dbReference>
<feature type="domain" description="Amino acid transporter transmembrane" evidence="9">
    <location>
        <begin position="178"/>
        <end position="333"/>
    </location>
</feature>
<evidence type="ECO:0000259" key="9">
    <source>
        <dbReference type="Pfam" id="PF01490"/>
    </source>
</evidence>
<evidence type="ECO:0000256" key="5">
    <source>
        <dbReference type="ARBA" id="ARBA00022989"/>
    </source>
</evidence>
<keyword evidence="6 8" id="KW-0472">Membrane</keyword>
<evidence type="ECO:0000256" key="8">
    <source>
        <dbReference type="SAM" id="Phobius"/>
    </source>
</evidence>
<accession>A0A3L6G420</accession>
<evidence type="ECO:0000313" key="10">
    <source>
        <dbReference type="EMBL" id="PWZ41513.1"/>
    </source>
</evidence>
<evidence type="ECO:0000256" key="2">
    <source>
        <dbReference type="ARBA" id="ARBA00022448"/>
    </source>
</evidence>
<dbReference type="Proteomes" id="UP000251960">
    <property type="component" value="Chromosome 2"/>
</dbReference>
<keyword evidence="2" id="KW-0813">Transport</keyword>
<comment type="caution">
    <text evidence="10">The sequence shown here is derived from an EMBL/GenBank/DDBJ whole genome shotgun (WGS) entry which is preliminary data.</text>
</comment>
<feature type="transmembrane region" description="Helical" evidence="8">
    <location>
        <begin position="305"/>
        <end position="322"/>
    </location>
</feature>
<dbReference type="EMBL" id="NCVQ01000003">
    <property type="protein sequence ID" value="PWZ41513.1"/>
    <property type="molecule type" value="Genomic_DNA"/>
</dbReference>
<protein>
    <submittedName>
        <fullName evidence="10">Vacuolar amino acid transporter 1</fullName>
    </submittedName>
</protein>
<evidence type="ECO:0000256" key="3">
    <source>
        <dbReference type="ARBA" id="ARBA00022692"/>
    </source>
</evidence>
<dbReference type="AlphaFoldDB" id="A0A3L6G420"/>
<evidence type="ECO:0000256" key="6">
    <source>
        <dbReference type="ARBA" id="ARBA00023136"/>
    </source>
</evidence>
<name>A0A3L6G420_MAIZE</name>
<dbReference type="GO" id="GO:0016020">
    <property type="term" value="C:membrane"/>
    <property type="evidence" value="ECO:0007669"/>
    <property type="project" value="UniProtKB-SubCell"/>
</dbReference>
<feature type="region of interest" description="Disordered" evidence="7">
    <location>
        <begin position="128"/>
        <end position="169"/>
    </location>
</feature>
<dbReference type="PANTHER" id="PTHR48017">
    <property type="entry name" value="OS05G0424000 PROTEIN-RELATED"/>
    <property type="match status" value="1"/>
</dbReference>
<evidence type="ECO:0000256" key="4">
    <source>
        <dbReference type="ARBA" id="ARBA00022970"/>
    </source>
</evidence>
<feature type="transmembrane region" description="Helical" evidence="8">
    <location>
        <begin position="342"/>
        <end position="366"/>
    </location>
</feature>
<keyword evidence="3 8" id="KW-0812">Transmembrane</keyword>
<feature type="transmembrane region" description="Helical" evidence="8">
    <location>
        <begin position="378"/>
        <end position="401"/>
    </location>
</feature>
<keyword evidence="5 8" id="KW-1133">Transmembrane helix</keyword>
<feature type="domain" description="Amino acid transporter transmembrane" evidence="9">
    <location>
        <begin position="338"/>
        <end position="436"/>
    </location>
</feature>
<dbReference type="Pfam" id="PF01490">
    <property type="entry name" value="Aa_trans"/>
    <property type="match status" value="2"/>
</dbReference>
<reference evidence="10" key="1">
    <citation type="journal article" date="2018" name="Nat. Genet.">
        <title>Extensive intraspecific gene order and gene structural variations between Mo17 and other maize genomes.</title>
        <authorList>
            <person name="Sun S."/>
            <person name="Zhou Y."/>
            <person name="Chen J."/>
            <person name="Shi J."/>
            <person name="Zhao H."/>
            <person name="Zhao H."/>
            <person name="Song W."/>
            <person name="Zhang M."/>
            <person name="Cui Y."/>
            <person name="Dong X."/>
            <person name="Liu H."/>
            <person name="Ma X."/>
            <person name="Jiao Y."/>
            <person name="Wang B."/>
            <person name="Wei X."/>
            <person name="Stein J.C."/>
            <person name="Glaubitz J.C."/>
            <person name="Lu F."/>
            <person name="Yu G."/>
            <person name="Liang C."/>
            <person name="Fengler K."/>
            <person name="Li B."/>
            <person name="Rafalski A."/>
            <person name="Schnable P.S."/>
            <person name="Ware D.H."/>
            <person name="Buckler E.S."/>
            <person name="Lai J."/>
        </authorList>
    </citation>
    <scope>NUCLEOTIDE SEQUENCE [LARGE SCALE GENOMIC DNA]</scope>
    <source>
        <tissue evidence="10">Seedling</tissue>
    </source>
</reference>
<feature type="compositionally biased region" description="Acidic residues" evidence="7">
    <location>
        <begin position="13"/>
        <end position="22"/>
    </location>
</feature>
<feature type="compositionally biased region" description="Polar residues" evidence="7">
    <location>
        <begin position="58"/>
        <end position="68"/>
    </location>
</feature>
<dbReference type="GO" id="GO:0006865">
    <property type="term" value="P:amino acid transport"/>
    <property type="evidence" value="ECO:0007669"/>
    <property type="project" value="UniProtKB-KW"/>
</dbReference>
<evidence type="ECO:0000256" key="7">
    <source>
        <dbReference type="SAM" id="MobiDB-lite"/>
    </source>
</evidence>
<feature type="region of interest" description="Disordered" evidence="7">
    <location>
        <begin position="1"/>
        <end position="68"/>
    </location>
</feature>
<evidence type="ECO:0000256" key="1">
    <source>
        <dbReference type="ARBA" id="ARBA00004370"/>
    </source>
</evidence>